<dbReference type="STRING" id="1381081.BIY22_15185"/>
<gene>
    <name evidence="3" type="ORF">BIY20_00680</name>
    <name evidence="2" type="ORF">BIY22_15185</name>
</gene>
<dbReference type="EMBL" id="MJMH01000111">
    <property type="protein sequence ID" value="OLQ94840.1"/>
    <property type="molecule type" value="Genomic_DNA"/>
</dbReference>
<dbReference type="Proteomes" id="UP000186313">
    <property type="component" value="Unassembled WGS sequence"/>
</dbReference>
<keyword evidence="4" id="KW-1185">Reference proteome</keyword>
<organism evidence="2 5">
    <name type="scientific">Vibrio panuliri</name>
    <dbReference type="NCBI Taxonomy" id="1381081"/>
    <lineage>
        <taxon>Bacteria</taxon>
        <taxon>Pseudomonadati</taxon>
        <taxon>Pseudomonadota</taxon>
        <taxon>Gammaproteobacteria</taxon>
        <taxon>Vibrionales</taxon>
        <taxon>Vibrionaceae</taxon>
        <taxon>Vibrio</taxon>
    </lineage>
</organism>
<dbReference type="RefSeq" id="WP_075706318.1">
    <property type="nucleotide sequence ID" value="NZ_AP019654.1"/>
</dbReference>
<feature type="signal peptide" evidence="1">
    <location>
        <begin position="1"/>
        <end position="21"/>
    </location>
</feature>
<accession>A0A1Q9HP91</accession>
<comment type="caution">
    <text evidence="2">The sequence shown here is derived from an EMBL/GenBank/DDBJ whole genome shotgun (WGS) entry which is preliminary data.</text>
</comment>
<dbReference type="AlphaFoldDB" id="A0A1Q9HP91"/>
<name>A0A1Q9HP91_9VIBR</name>
<dbReference type="Proteomes" id="UP000186039">
    <property type="component" value="Unassembled WGS sequence"/>
</dbReference>
<evidence type="ECO:0000313" key="2">
    <source>
        <dbReference type="EMBL" id="OLQ92665.1"/>
    </source>
</evidence>
<sequence length="142" mass="16231">MRNSLIAFALLISGVPTVSLANEIKFVTVIPTERGISVEREAESASHQDREGNRFTLFTNSIKGKEFVRFSTYSYQLKQAEWDENRPLIEFEVNHFDNGYMKLSDSELIELGAGVHELSKRANVPLRLAEDEDREITVIELR</sequence>
<protein>
    <recommendedName>
        <fullName evidence="6">DUF2057 domain-containing protein</fullName>
    </recommendedName>
</protein>
<keyword evidence="1" id="KW-0732">Signal</keyword>
<dbReference type="EMBL" id="MJMJ01000002">
    <property type="protein sequence ID" value="OLQ92665.1"/>
    <property type="molecule type" value="Genomic_DNA"/>
</dbReference>
<evidence type="ECO:0000313" key="4">
    <source>
        <dbReference type="Proteomes" id="UP000186039"/>
    </source>
</evidence>
<evidence type="ECO:0000313" key="3">
    <source>
        <dbReference type="EMBL" id="OLQ94840.1"/>
    </source>
</evidence>
<evidence type="ECO:0000256" key="1">
    <source>
        <dbReference type="SAM" id="SignalP"/>
    </source>
</evidence>
<feature type="chain" id="PRO_5043149050" description="DUF2057 domain-containing protein" evidence="1">
    <location>
        <begin position="22"/>
        <end position="142"/>
    </location>
</feature>
<proteinExistence type="predicted"/>
<evidence type="ECO:0008006" key="6">
    <source>
        <dbReference type="Google" id="ProtNLM"/>
    </source>
</evidence>
<reference evidence="4 5" key="1">
    <citation type="submission" date="2016-09" db="EMBL/GenBank/DDBJ databases">
        <title>Genomic Taxonomy of the Vibrionaceae.</title>
        <authorList>
            <person name="Gonzalez-Castillo A."/>
            <person name="Gomez-Gil B."/>
            <person name="Enciso-Ibarra K."/>
        </authorList>
    </citation>
    <scope>NUCLEOTIDE SEQUENCE [LARGE SCALE GENOMIC DNA]</scope>
    <source>
        <strain evidence="3 4">CAIM 1902</strain>
        <strain evidence="2 5">CAIM 703</strain>
    </source>
</reference>
<evidence type="ECO:0000313" key="5">
    <source>
        <dbReference type="Proteomes" id="UP000186313"/>
    </source>
</evidence>